<dbReference type="InterPro" id="IPR056116">
    <property type="entry name" value="DUF7699"/>
</dbReference>
<sequence length="416" mass="46870">MRIQGESILGHPFVSTVKVMFVGAMPFYSNRRCTRRGNRIVAGKVIKESYGKQKQQHTFTIQVFWSKGPGKLPPLHLLLVKGRNLYRMMTFRQPWANEAERLKILEEKHNRGDNARRVRALNRPNSAGNSSYLIMFIKCDRFMEQFMHGIVSVKHLLFLWTYAVVSRTSLKGKKKLHKEKHKSRSERPHRQSNITELDKGKKRLAQSSKSDLPNKRSKKEGSQVPSRKKDTGGRMAKKNGPCQDKSICTGQNNSLCKDNREKHSHATFQKKCHAEPLNNGPSGSGWNRTAGGHSQFEGRHITPAAHVEANHGKFVSVQHPCVERLQRPTQSREVALAHPGGGHPYVLSSAAMGLRHQNGATAGVHAPAYFKGFPLSQQRAGFPSASMPQTGYHPHPEELFVASHFRYPRGSAGFRR</sequence>
<proteinExistence type="predicted"/>
<dbReference type="ExpressionAtlas" id="A0A3L6FVV9">
    <property type="expression patterns" value="baseline and differential"/>
</dbReference>
<name>A0A3L6FVV9_MAIZE</name>
<accession>A0A3L6FVV9</accession>
<organism evidence="3">
    <name type="scientific">Zea mays</name>
    <name type="common">Maize</name>
    <dbReference type="NCBI Taxonomy" id="4577"/>
    <lineage>
        <taxon>Eukaryota</taxon>
        <taxon>Viridiplantae</taxon>
        <taxon>Streptophyta</taxon>
        <taxon>Embryophyta</taxon>
        <taxon>Tracheophyta</taxon>
        <taxon>Spermatophyta</taxon>
        <taxon>Magnoliopsida</taxon>
        <taxon>Liliopsida</taxon>
        <taxon>Poales</taxon>
        <taxon>Poaceae</taxon>
        <taxon>PACMAD clade</taxon>
        <taxon>Panicoideae</taxon>
        <taxon>Andropogonodae</taxon>
        <taxon>Andropogoneae</taxon>
        <taxon>Tripsacinae</taxon>
        <taxon>Zea</taxon>
    </lineage>
</organism>
<comment type="caution">
    <text evidence="3">The sequence shown here is derived from an EMBL/GenBank/DDBJ whole genome shotgun (WGS) entry which is preliminary data.</text>
</comment>
<feature type="region of interest" description="Disordered" evidence="1">
    <location>
        <begin position="171"/>
        <end position="249"/>
    </location>
</feature>
<reference evidence="3" key="1">
    <citation type="journal article" date="2018" name="Nat. Genet.">
        <title>Extensive intraspecific gene order and gene structural variations between Mo17 and other maize genomes.</title>
        <authorList>
            <person name="Sun S."/>
            <person name="Zhou Y."/>
            <person name="Chen J."/>
            <person name="Shi J."/>
            <person name="Zhao H."/>
            <person name="Zhao H."/>
            <person name="Song W."/>
            <person name="Zhang M."/>
            <person name="Cui Y."/>
            <person name="Dong X."/>
            <person name="Liu H."/>
            <person name="Ma X."/>
            <person name="Jiao Y."/>
            <person name="Wang B."/>
            <person name="Wei X."/>
            <person name="Stein J.C."/>
            <person name="Glaubitz J.C."/>
            <person name="Lu F."/>
            <person name="Yu G."/>
            <person name="Liang C."/>
            <person name="Fengler K."/>
            <person name="Li B."/>
            <person name="Rafalski A."/>
            <person name="Schnable P.S."/>
            <person name="Ware D.H."/>
            <person name="Buckler E.S."/>
            <person name="Lai J."/>
        </authorList>
    </citation>
    <scope>NUCLEOTIDE SEQUENCE [LARGE SCALE GENOMIC DNA]</scope>
    <source>
        <tissue evidence="3">Seedling</tissue>
    </source>
</reference>
<dbReference type="EMBL" id="NCVQ01000003">
    <property type="protein sequence ID" value="PWZ39008.1"/>
    <property type="molecule type" value="Genomic_DNA"/>
</dbReference>
<gene>
    <name evidence="3" type="primary">Os10g0391300</name>
    <name evidence="3" type="ORF">Zm00014a_035555</name>
</gene>
<protein>
    <submittedName>
        <fullName evidence="3">Zinc finger CCCH domain-containing protein 62</fullName>
    </submittedName>
</protein>
<evidence type="ECO:0000259" key="2">
    <source>
        <dbReference type="Pfam" id="PF24766"/>
    </source>
</evidence>
<dbReference type="PANTHER" id="PTHR35323">
    <property type="entry name" value="SAP DOMAIN-CONTAINING PROTEIN"/>
    <property type="match status" value="1"/>
</dbReference>
<dbReference type="Proteomes" id="UP000251960">
    <property type="component" value="Chromosome 2"/>
</dbReference>
<feature type="domain" description="DUF7699" evidence="2">
    <location>
        <begin position="33"/>
        <end position="95"/>
    </location>
</feature>
<feature type="compositionally biased region" description="Basic residues" evidence="1">
    <location>
        <begin position="171"/>
        <end position="184"/>
    </location>
</feature>
<dbReference type="Pfam" id="PF24766">
    <property type="entry name" value="DUF7699"/>
    <property type="match status" value="1"/>
</dbReference>
<evidence type="ECO:0000313" key="3">
    <source>
        <dbReference type="EMBL" id="PWZ39008.1"/>
    </source>
</evidence>
<dbReference type="AlphaFoldDB" id="A0A3L6FVV9"/>
<evidence type="ECO:0000256" key="1">
    <source>
        <dbReference type="SAM" id="MobiDB-lite"/>
    </source>
</evidence>
<dbReference type="PANTHER" id="PTHR35323:SF2">
    <property type="entry name" value="SAP DOMAIN-CONTAINING PROTEIN"/>
    <property type="match status" value="1"/>
</dbReference>